<feature type="compositionally biased region" description="Basic and acidic residues" evidence="12">
    <location>
        <begin position="113"/>
        <end position="123"/>
    </location>
</feature>
<dbReference type="GO" id="GO:0005634">
    <property type="term" value="C:nucleus"/>
    <property type="evidence" value="ECO:0007669"/>
    <property type="project" value="TreeGrafter"/>
</dbReference>
<reference evidence="13 14" key="1">
    <citation type="submission" date="2019-09" db="EMBL/GenBank/DDBJ databases">
        <title>Bird 10,000 Genomes (B10K) Project - Family phase.</title>
        <authorList>
            <person name="Zhang G."/>
        </authorList>
    </citation>
    <scope>NUCLEOTIDE SEQUENCE [LARGE SCALE GENOMIC DNA]</scope>
    <source>
        <strain evidence="13">B10K-DU-029-44</strain>
        <tissue evidence="13">Heart</tissue>
    </source>
</reference>
<dbReference type="PANTHER" id="PTHR45996">
    <property type="entry name" value="AGAP001464-PB"/>
    <property type="match status" value="1"/>
</dbReference>
<evidence type="ECO:0000256" key="11">
    <source>
        <dbReference type="ARBA" id="ARBA00023242"/>
    </source>
</evidence>
<name>A0A7K6GYI4_9PASS</name>
<evidence type="ECO:0000256" key="7">
    <source>
        <dbReference type="ARBA" id="ARBA00023136"/>
    </source>
</evidence>
<keyword evidence="5" id="KW-0805">Transcription regulation</keyword>
<evidence type="ECO:0000313" key="13">
    <source>
        <dbReference type="EMBL" id="NWV68348.1"/>
    </source>
</evidence>
<feature type="non-terminal residue" evidence="13">
    <location>
        <position position="1"/>
    </location>
</feature>
<comment type="caution">
    <text evidence="13">The sequence shown here is derived from an EMBL/GenBank/DDBJ whole genome shotgun (WGS) entry which is preliminary data.</text>
</comment>
<dbReference type="EMBL" id="VZRP01016258">
    <property type="protein sequence ID" value="NWV68348.1"/>
    <property type="molecule type" value="Genomic_DNA"/>
</dbReference>
<keyword evidence="9" id="KW-0804">Transcription</keyword>
<keyword evidence="7" id="KW-0472">Membrane</keyword>
<evidence type="ECO:0000256" key="12">
    <source>
        <dbReference type="SAM" id="MobiDB-lite"/>
    </source>
</evidence>
<evidence type="ECO:0000256" key="4">
    <source>
        <dbReference type="ARBA" id="ARBA00022989"/>
    </source>
</evidence>
<gene>
    <name evidence="13" type="primary">Creb3l4</name>
    <name evidence="13" type="ORF">MALELE_R15077</name>
</gene>
<keyword evidence="6" id="KW-0238">DNA-binding</keyword>
<keyword evidence="14" id="KW-1185">Reference proteome</keyword>
<proteinExistence type="predicted"/>
<keyword evidence="10" id="KW-0325">Glycoprotein</keyword>
<keyword evidence="1" id="KW-0812">Transmembrane</keyword>
<evidence type="ECO:0000313" key="14">
    <source>
        <dbReference type="Proteomes" id="UP000564407"/>
    </source>
</evidence>
<dbReference type="Proteomes" id="UP000564407">
    <property type="component" value="Unassembled WGS sequence"/>
</dbReference>
<sequence>PGVPVTPFPVFPLSLSRPVVPPCHCPCPGRAAACSALNQELRKKGHGAHSPSRSSLLRQLQALIKETSSKPAQTGTCVLILFVSLGLILLPSSSPFRRDGPGPTGVISRNILTRREPAPARGA</sequence>
<dbReference type="GO" id="GO:0000978">
    <property type="term" value="F:RNA polymerase II cis-regulatory region sequence-specific DNA binding"/>
    <property type="evidence" value="ECO:0007669"/>
    <property type="project" value="TreeGrafter"/>
</dbReference>
<feature type="non-terminal residue" evidence="13">
    <location>
        <position position="123"/>
    </location>
</feature>
<evidence type="ECO:0000256" key="2">
    <source>
        <dbReference type="ARBA" id="ARBA00022824"/>
    </source>
</evidence>
<feature type="region of interest" description="Disordered" evidence="12">
    <location>
        <begin position="97"/>
        <end position="123"/>
    </location>
</feature>
<accession>A0A7K6GYI4</accession>
<evidence type="ECO:0000256" key="9">
    <source>
        <dbReference type="ARBA" id="ARBA00023163"/>
    </source>
</evidence>
<keyword evidence="3" id="KW-0735">Signal-anchor</keyword>
<keyword evidence="11" id="KW-0539">Nucleus</keyword>
<protein>
    <submittedName>
        <fullName evidence="13">CR3L4 protein</fullName>
    </submittedName>
</protein>
<dbReference type="InterPro" id="IPR051381">
    <property type="entry name" value="CREB_ATF_subfamily"/>
</dbReference>
<dbReference type="AlphaFoldDB" id="A0A7K6GYI4"/>
<evidence type="ECO:0000256" key="1">
    <source>
        <dbReference type="ARBA" id="ARBA00022692"/>
    </source>
</evidence>
<evidence type="ECO:0000256" key="8">
    <source>
        <dbReference type="ARBA" id="ARBA00023159"/>
    </source>
</evidence>
<keyword evidence="4" id="KW-1133">Transmembrane helix</keyword>
<evidence type="ECO:0000256" key="6">
    <source>
        <dbReference type="ARBA" id="ARBA00023125"/>
    </source>
</evidence>
<dbReference type="PANTHER" id="PTHR45996:SF2">
    <property type="entry name" value="CYCLIC AMP-RESPONSIVE ELEMENT-BINDING PROTEIN 3-LIKE PROTEIN 4"/>
    <property type="match status" value="1"/>
</dbReference>
<keyword evidence="8" id="KW-0010">Activator</keyword>
<organism evidence="13 14">
    <name type="scientific">Malurus elegans</name>
    <name type="common">Red-winged fairywren</name>
    <dbReference type="NCBI Taxonomy" id="720584"/>
    <lineage>
        <taxon>Eukaryota</taxon>
        <taxon>Metazoa</taxon>
        <taxon>Chordata</taxon>
        <taxon>Craniata</taxon>
        <taxon>Vertebrata</taxon>
        <taxon>Euteleostomi</taxon>
        <taxon>Archelosauria</taxon>
        <taxon>Archosauria</taxon>
        <taxon>Dinosauria</taxon>
        <taxon>Saurischia</taxon>
        <taxon>Theropoda</taxon>
        <taxon>Coelurosauria</taxon>
        <taxon>Aves</taxon>
        <taxon>Neognathae</taxon>
        <taxon>Neoaves</taxon>
        <taxon>Telluraves</taxon>
        <taxon>Australaves</taxon>
        <taxon>Passeriformes</taxon>
        <taxon>Meliphagoidea</taxon>
        <taxon>Maluridae</taxon>
        <taxon>Malurus</taxon>
    </lineage>
</organism>
<evidence type="ECO:0000256" key="3">
    <source>
        <dbReference type="ARBA" id="ARBA00022968"/>
    </source>
</evidence>
<dbReference type="GO" id="GO:0000981">
    <property type="term" value="F:DNA-binding transcription factor activity, RNA polymerase II-specific"/>
    <property type="evidence" value="ECO:0007669"/>
    <property type="project" value="TreeGrafter"/>
</dbReference>
<evidence type="ECO:0000256" key="5">
    <source>
        <dbReference type="ARBA" id="ARBA00023015"/>
    </source>
</evidence>
<keyword evidence="2" id="KW-0256">Endoplasmic reticulum</keyword>
<evidence type="ECO:0000256" key="10">
    <source>
        <dbReference type="ARBA" id="ARBA00023180"/>
    </source>
</evidence>